<feature type="region of interest" description="Disordered" evidence="1">
    <location>
        <begin position="1"/>
        <end position="43"/>
    </location>
</feature>
<reference evidence="2" key="1">
    <citation type="submission" date="2014-01" db="EMBL/GenBank/DDBJ databases">
        <authorList>
            <person name="Brown-Elliot B."/>
            <person name="Wallace R."/>
            <person name="Lenaerts A."/>
            <person name="Ordway D."/>
            <person name="DeGroote M.A."/>
            <person name="Parker T."/>
            <person name="Sizemore C."/>
            <person name="Tallon L.J."/>
            <person name="Sadzewicz L.K."/>
            <person name="Sengamalay N."/>
            <person name="Fraser C.M."/>
            <person name="Hine E."/>
            <person name="Shefchek K.A."/>
            <person name="Das S.P."/>
            <person name="Tettelin H."/>
        </authorList>
    </citation>
    <scope>NUCLEOTIDE SEQUENCE [LARGE SCALE GENOMIC DNA]</scope>
    <source>
        <strain evidence="2">4042</strain>
    </source>
</reference>
<proteinExistence type="predicted"/>
<evidence type="ECO:0000256" key="1">
    <source>
        <dbReference type="SAM" id="MobiDB-lite"/>
    </source>
</evidence>
<accession>X8AN87</accession>
<dbReference type="EMBL" id="JAOB01000048">
    <property type="protein sequence ID" value="EUA33079.1"/>
    <property type="molecule type" value="Genomic_DNA"/>
</dbReference>
<gene>
    <name evidence="2" type="ORF">I553_3860</name>
</gene>
<dbReference type="AlphaFoldDB" id="X8AN87"/>
<feature type="compositionally biased region" description="Low complexity" evidence="1">
    <location>
        <begin position="24"/>
        <end position="33"/>
    </location>
</feature>
<comment type="caution">
    <text evidence="2">The sequence shown here is derived from an EMBL/GenBank/DDBJ whole genome shotgun (WGS) entry which is preliminary data.</text>
</comment>
<name>X8AN87_MYCXE</name>
<dbReference type="PATRIC" id="fig|1299334.3.peg.5347"/>
<organism evidence="2">
    <name type="scientific">Mycobacterium xenopi 4042</name>
    <dbReference type="NCBI Taxonomy" id="1299334"/>
    <lineage>
        <taxon>Bacteria</taxon>
        <taxon>Bacillati</taxon>
        <taxon>Actinomycetota</taxon>
        <taxon>Actinomycetes</taxon>
        <taxon>Mycobacteriales</taxon>
        <taxon>Mycobacteriaceae</taxon>
        <taxon>Mycobacterium</taxon>
    </lineage>
</organism>
<protein>
    <submittedName>
        <fullName evidence="2">Uncharacterized protein</fullName>
    </submittedName>
</protein>
<evidence type="ECO:0000313" key="2">
    <source>
        <dbReference type="EMBL" id="EUA33079.1"/>
    </source>
</evidence>
<sequence length="43" mass="4571">MGSFSRGPEARRAGGELLKWVKMRTGTRGTPRPTADKPRSGGG</sequence>
<feature type="compositionally biased region" description="Basic and acidic residues" evidence="1">
    <location>
        <begin position="34"/>
        <end position="43"/>
    </location>
</feature>